<evidence type="ECO:0000313" key="2">
    <source>
        <dbReference type="EMBL" id="KAJ9645028.1"/>
    </source>
</evidence>
<comment type="caution">
    <text evidence="2">The sequence shown here is derived from an EMBL/GenBank/DDBJ whole genome shotgun (WGS) entry which is preliminary data.</text>
</comment>
<dbReference type="AlphaFoldDB" id="A0AA39D441"/>
<dbReference type="PANTHER" id="PTHR34598">
    <property type="entry name" value="BLL6449 PROTEIN"/>
    <property type="match status" value="1"/>
</dbReference>
<evidence type="ECO:0000313" key="3">
    <source>
        <dbReference type="Proteomes" id="UP001172681"/>
    </source>
</evidence>
<proteinExistence type="inferred from homology"/>
<protein>
    <recommendedName>
        <fullName evidence="4">GA4 desaturase family protein</fullName>
    </recommendedName>
</protein>
<organism evidence="2 3">
    <name type="scientific">Knufia peltigerae</name>
    <dbReference type="NCBI Taxonomy" id="1002370"/>
    <lineage>
        <taxon>Eukaryota</taxon>
        <taxon>Fungi</taxon>
        <taxon>Dikarya</taxon>
        <taxon>Ascomycota</taxon>
        <taxon>Pezizomycotina</taxon>
        <taxon>Eurotiomycetes</taxon>
        <taxon>Chaetothyriomycetidae</taxon>
        <taxon>Chaetothyriales</taxon>
        <taxon>Trichomeriaceae</taxon>
        <taxon>Knufia</taxon>
    </lineage>
</organism>
<dbReference type="Proteomes" id="UP001172681">
    <property type="component" value="Unassembled WGS sequence"/>
</dbReference>
<keyword evidence="3" id="KW-1185">Reference proteome</keyword>
<dbReference type="InterPro" id="IPR044053">
    <property type="entry name" value="AsaB-like"/>
</dbReference>
<dbReference type="PANTHER" id="PTHR34598:SF3">
    <property type="entry name" value="OXIDOREDUCTASE AN1597"/>
    <property type="match status" value="1"/>
</dbReference>
<gene>
    <name evidence="2" type="ORF">H2204_001490</name>
</gene>
<dbReference type="EMBL" id="JAPDRN010000005">
    <property type="protein sequence ID" value="KAJ9645028.1"/>
    <property type="molecule type" value="Genomic_DNA"/>
</dbReference>
<sequence length="352" mass="39998">MTGDDERVEGIFNYWSRPSPPAVEEVFSVFNGTSSSQKSVRCDVSDIRTHGLSSFHLASHGFQILRHSSSLLPPQTDRIPDFHDDHTTKDLYWPEVTSLIQSTLKARSAIAITTTVRDVSEVVETNQNHGNPRANKNQRFQPFTVVHGDYTPPGARGHMRAMLPTFFEDNGMSGSNTPAERERFFSLRDQIIKAEDEAMAREGGVTDQWSWSGENYAGPRWMMLSVWRPLETVHRDPLAVMDPKSLLLKPGQEGKPPYALFTRMYRDRPGFEKEYQSENLLPLAPENGADHKWYYISEQKPDEVYALKLFDSEAQKQDSNVAPWVAHSAFPLPGQEGRDARKSVEIRVMVIF</sequence>
<evidence type="ECO:0008006" key="4">
    <source>
        <dbReference type="Google" id="ProtNLM"/>
    </source>
</evidence>
<name>A0AA39D441_9EURO</name>
<comment type="similarity">
    <text evidence="1">Belongs to the asaB hydroxylase/desaturase family.</text>
</comment>
<reference evidence="2" key="1">
    <citation type="submission" date="2022-10" db="EMBL/GenBank/DDBJ databases">
        <title>Culturing micro-colonial fungi from biological soil crusts in the Mojave desert and describing Neophaeococcomyces mojavensis, and introducing the new genera and species Taxawa tesnikishii.</title>
        <authorList>
            <person name="Kurbessoian T."/>
            <person name="Stajich J.E."/>
        </authorList>
    </citation>
    <scope>NUCLEOTIDE SEQUENCE</scope>
    <source>
        <strain evidence="2">TK_35</strain>
    </source>
</reference>
<evidence type="ECO:0000256" key="1">
    <source>
        <dbReference type="ARBA" id="ARBA00023604"/>
    </source>
</evidence>
<accession>A0AA39D441</accession>
<dbReference type="GO" id="GO:0016491">
    <property type="term" value="F:oxidoreductase activity"/>
    <property type="evidence" value="ECO:0007669"/>
    <property type="project" value="InterPro"/>
</dbReference>